<evidence type="ECO:0000256" key="11">
    <source>
        <dbReference type="ARBA" id="ARBA00023098"/>
    </source>
</evidence>
<feature type="transmembrane region" description="Helical" evidence="18">
    <location>
        <begin position="21"/>
        <end position="38"/>
    </location>
</feature>
<dbReference type="InterPro" id="IPR000462">
    <property type="entry name" value="CDP-OH_P_trans"/>
</dbReference>
<keyword evidence="10 18" id="KW-1133">Transmembrane helix</keyword>
<dbReference type="NCBIfam" id="TIGR00560">
    <property type="entry name" value="pgsA"/>
    <property type="match status" value="1"/>
</dbReference>
<reference evidence="19 20" key="1">
    <citation type="submission" date="2017-02" db="EMBL/GenBank/DDBJ databases">
        <authorList>
            <person name="Peterson S.W."/>
        </authorList>
    </citation>
    <scope>NUCLEOTIDE SEQUENCE [LARGE SCALE GENOMIC DNA]</scope>
    <source>
        <strain evidence="19 20">S285</strain>
    </source>
</reference>
<evidence type="ECO:0000256" key="14">
    <source>
        <dbReference type="ARBA" id="ARBA00023264"/>
    </source>
</evidence>
<dbReference type="STRING" id="655015.B1812_05440"/>
<dbReference type="GO" id="GO:0046474">
    <property type="term" value="P:glycerophospholipid biosynthetic process"/>
    <property type="evidence" value="ECO:0007669"/>
    <property type="project" value="TreeGrafter"/>
</dbReference>
<gene>
    <name evidence="19" type="ORF">B1812_05440</name>
</gene>
<protein>
    <recommendedName>
        <fullName evidence="6 16">CDP-diacylglycerol--glycerol-3-phosphate 3-phosphatidyltransferase</fullName>
        <ecNumber evidence="5 16">2.7.8.5</ecNumber>
    </recommendedName>
</protein>
<keyword evidence="12 18" id="KW-0472">Membrane</keyword>
<comment type="pathway">
    <text evidence="2">Phospholipid metabolism; phosphatidylglycerol biosynthesis; phosphatidylglycerol from CDP-diacylglycerol: step 1/2.</text>
</comment>
<evidence type="ECO:0000256" key="7">
    <source>
        <dbReference type="ARBA" id="ARBA00022516"/>
    </source>
</evidence>
<name>A0A1W6N0U5_9HYPH</name>
<evidence type="ECO:0000256" key="2">
    <source>
        <dbReference type="ARBA" id="ARBA00005042"/>
    </source>
</evidence>
<evidence type="ECO:0000256" key="4">
    <source>
        <dbReference type="ARBA" id="ARBA00010441"/>
    </source>
</evidence>
<evidence type="ECO:0000256" key="16">
    <source>
        <dbReference type="NCBIfam" id="TIGR00560"/>
    </source>
</evidence>
<dbReference type="Pfam" id="PF01066">
    <property type="entry name" value="CDP-OH_P_transf"/>
    <property type="match status" value="1"/>
</dbReference>
<evidence type="ECO:0000256" key="10">
    <source>
        <dbReference type="ARBA" id="ARBA00022989"/>
    </source>
</evidence>
<dbReference type="GO" id="GO:0008444">
    <property type="term" value="F:CDP-diacylglycerol-glycerol-3-phosphate 3-phosphatidyltransferase activity"/>
    <property type="evidence" value="ECO:0007669"/>
    <property type="project" value="UniProtKB-UniRule"/>
</dbReference>
<evidence type="ECO:0000256" key="9">
    <source>
        <dbReference type="ARBA" id="ARBA00022692"/>
    </source>
</evidence>
<evidence type="ECO:0000256" key="18">
    <source>
        <dbReference type="SAM" id="Phobius"/>
    </source>
</evidence>
<evidence type="ECO:0000256" key="5">
    <source>
        <dbReference type="ARBA" id="ARBA00013170"/>
    </source>
</evidence>
<evidence type="ECO:0000256" key="15">
    <source>
        <dbReference type="ARBA" id="ARBA00048586"/>
    </source>
</evidence>
<dbReference type="RefSeq" id="WP_085773532.1">
    <property type="nucleotide sequence ID" value="NZ_AP027149.1"/>
</dbReference>
<dbReference type="PROSITE" id="PS00379">
    <property type="entry name" value="CDP_ALCOHOL_P_TRANSF"/>
    <property type="match status" value="1"/>
</dbReference>
<feature type="transmembrane region" description="Helical" evidence="18">
    <location>
        <begin position="44"/>
        <end position="66"/>
    </location>
</feature>
<dbReference type="EMBL" id="CP019948">
    <property type="protein sequence ID" value="ARN83411.1"/>
    <property type="molecule type" value="Genomic_DNA"/>
</dbReference>
<sequence length="203" mass="22066">MTHTALPRRRRLRHALALPNLLTYGRLLAVPVVAFLLQKPSAAWEHWAALGVYTVACLTDFLDGYLARIWKQQSPLGRMLDPIADKLLVATTLLAVTANGTLVGWTLWAAIIILCRELLVSGLREYLADVKVPLPVSAVAKWKTTAQMLALGFFIAGPAGETVLPGTVRIGDALLWVAAALTLYTAVDYALAGWPHMGEEEDA</sequence>
<comment type="pathway">
    <text evidence="3">Lipid metabolism.</text>
</comment>
<dbReference type="PANTHER" id="PTHR14269:SF62">
    <property type="entry name" value="CDP-DIACYLGLYCEROL--GLYCEROL-3-PHOSPHATE 3-PHOSPHATIDYLTRANSFERASE 1, CHLOROPLASTIC"/>
    <property type="match status" value="1"/>
</dbReference>
<evidence type="ECO:0000313" key="20">
    <source>
        <dbReference type="Proteomes" id="UP000193978"/>
    </source>
</evidence>
<dbReference type="EC" id="2.7.8.5" evidence="5 16"/>
<keyword evidence="9 18" id="KW-0812">Transmembrane</keyword>
<comment type="similarity">
    <text evidence="4 17">Belongs to the CDP-alcohol phosphatidyltransferase class-I family.</text>
</comment>
<feature type="transmembrane region" description="Helical" evidence="18">
    <location>
        <begin position="87"/>
        <end position="114"/>
    </location>
</feature>
<dbReference type="InterPro" id="IPR004570">
    <property type="entry name" value="Phosphatidylglycerol_P_synth"/>
</dbReference>
<evidence type="ECO:0000256" key="6">
    <source>
        <dbReference type="ARBA" id="ARBA00014944"/>
    </source>
</evidence>
<dbReference type="PIRSF" id="PIRSF000847">
    <property type="entry name" value="Phos_ph_gly_syn"/>
    <property type="match status" value="1"/>
</dbReference>
<accession>A0A1W6N0U5</accession>
<evidence type="ECO:0000313" key="19">
    <source>
        <dbReference type="EMBL" id="ARN83411.1"/>
    </source>
</evidence>
<dbReference type="Gene3D" id="1.20.120.1760">
    <property type="match status" value="1"/>
</dbReference>
<evidence type="ECO:0000256" key="13">
    <source>
        <dbReference type="ARBA" id="ARBA00023209"/>
    </source>
</evidence>
<dbReference type="PANTHER" id="PTHR14269">
    <property type="entry name" value="CDP-DIACYLGLYCEROL--GLYCEROL-3-PHOSPHATE 3-PHOSPHATIDYLTRANSFERASE-RELATED"/>
    <property type="match status" value="1"/>
</dbReference>
<evidence type="ECO:0000256" key="8">
    <source>
        <dbReference type="ARBA" id="ARBA00022679"/>
    </source>
</evidence>
<dbReference type="KEGG" id="mbry:B1812_05440"/>
<keyword evidence="7" id="KW-0444">Lipid biosynthesis</keyword>
<keyword evidence="14" id="KW-1208">Phospholipid metabolism</keyword>
<evidence type="ECO:0000256" key="3">
    <source>
        <dbReference type="ARBA" id="ARBA00005189"/>
    </source>
</evidence>
<organism evidence="19 20">
    <name type="scientific">Methylocystis bryophila</name>
    <dbReference type="NCBI Taxonomy" id="655015"/>
    <lineage>
        <taxon>Bacteria</taxon>
        <taxon>Pseudomonadati</taxon>
        <taxon>Pseudomonadota</taxon>
        <taxon>Alphaproteobacteria</taxon>
        <taxon>Hyphomicrobiales</taxon>
        <taxon>Methylocystaceae</taxon>
        <taxon>Methylocystis</taxon>
    </lineage>
</organism>
<dbReference type="Proteomes" id="UP000193978">
    <property type="component" value="Chromosome"/>
</dbReference>
<evidence type="ECO:0000256" key="17">
    <source>
        <dbReference type="RuleBase" id="RU003750"/>
    </source>
</evidence>
<keyword evidence="20" id="KW-1185">Reference proteome</keyword>
<keyword evidence="13" id="KW-0594">Phospholipid biosynthesis</keyword>
<dbReference type="InterPro" id="IPR050324">
    <property type="entry name" value="CDP-alcohol_PTase-I"/>
</dbReference>
<feature type="transmembrane region" description="Helical" evidence="18">
    <location>
        <begin position="173"/>
        <end position="191"/>
    </location>
</feature>
<dbReference type="InterPro" id="IPR043130">
    <property type="entry name" value="CDP-OH_PTrfase_TM_dom"/>
</dbReference>
<evidence type="ECO:0000256" key="12">
    <source>
        <dbReference type="ARBA" id="ARBA00023136"/>
    </source>
</evidence>
<comment type="catalytic activity">
    <reaction evidence="15">
        <text>a CDP-1,2-diacyl-sn-glycerol + sn-glycerol 3-phosphate = a 1,2-diacyl-sn-glycero-3-phospho-(1'-sn-glycero-3'-phosphate) + CMP + H(+)</text>
        <dbReference type="Rhea" id="RHEA:12593"/>
        <dbReference type="ChEBI" id="CHEBI:15378"/>
        <dbReference type="ChEBI" id="CHEBI:57597"/>
        <dbReference type="ChEBI" id="CHEBI:58332"/>
        <dbReference type="ChEBI" id="CHEBI:60110"/>
        <dbReference type="ChEBI" id="CHEBI:60377"/>
        <dbReference type="EC" id="2.7.8.5"/>
    </reaction>
</comment>
<dbReference type="GO" id="GO:0016020">
    <property type="term" value="C:membrane"/>
    <property type="evidence" value="ECO:0007669"/>
    <property type="project" value="UniProtKB-SubCell"/>
</dbReference>
<dbReference type="InterPro" id="IPR048254">
    <property type="entry name" value="CDP_ALCOHOL_P_TRANSF_CS"/>
</dbReference>
<keyword evidence="11" id="KW-0443">Lipid metabolism</keyword>
<proteinExistence type="inferred from homology"/>
<dbReference type="AlphaFoldDB" id="A0A1W6N0U5"/>
<keyword evidence="8 17" id="KW-0808">Transferase</keyword>
<evidence type="ECO:0000256" key="1">
    <source>
        <dbReference type="ARBA" id="ARBA00004141"/>
    </source>
</evidence>
<dbReference type="OrthoDB" id="9796672at2"/>
<comment type="subcellular location">
    <subcellularLocation>
        <location evidence="1">Membrane</location>
        <topology evidence="1">Multi-pass membrane protein</topology>
    </subcellularLocation>
</comment>